<reference evidence="1" key="1">
    <citation type="submission" date="2014-09" db="EMBL/GenBank/DDBJ databases">
        <authorList>
            <person name="Magalhaes I.L.F."/>
            <person name="Oliveira U."/>
            <person name="Santos F.R."/>
            <person name="Vidigal T.H.D.A."/>
            <person name="Brescovit A.D."/>
            <person name="Santos A.J."/>
        </authorList>
    </citation>
    <scope>NUCLEOTIDE SEQUENCE</scope>
    <source>
        <tissue evidence="1">Shoot tissue taken approximately 20 cm above the soil surface</tissue>
    </source>
</reference>
<accession>A0A0A9B260</accession>
<organism evidence="1">
    <name type="scientific">Arundo donax</name>
    <name type="common">Giant reed</name>
    <name type="synonym">Donax arundinaceus</name>
    <dbReference type="NCBI Taxonomy" id="35708"/>
    <lineage>
        <taxon>Eukaryota</taxon>
        <taxon>Viridiplantae</taxon>
        <taxon>Streptophyta</taxon>
        <taxon>Embryophyta</taxon>
        <taxon>Tracheophyta</taxon>
        <taxon>Spermatophyta</taxon>
        <taxon>Magnoliopsida</taxon>
        <taxon>Liliopsida</taxon>
        <taxon>Poales</taxon>
        <taxon>Poaceae</taxon>
        <taxon>PACMAD clade</taxon>
        <taxon>Arundinoideae</taxon>
        <taxon>Arundineae</taxon>
        <taxon>Arundo</taxon>
    </lineage>
</organism>
<sequence>MRILDRWSSGTASGKVRLRVGTTGVCTLRRCASGSTDV</sequence>
<reference evidence="1" key="2">
    <citation type="journal article" date="2015" name="Data Brief">
        <title>Shoot transcriptome of the giant reed, Arundo donax.</title>
        <authorList>
            <person name="Barrero R.A."/>
            <person name="Guerrero F.D."/>
            <person name="Moolhuijzen P."/>
            <person name="Goolsby J.A."/>
            <person name="Tidwell J."/>
            <person name="Bellgard S.E."/>
            <person name="Bellgard M.I."/>
        </authorList>
    </citation>
    <scope>NUCLEOTIDE SEQUENCE</scope>
    <source>
        <tissue evidence="1">Shoot tissue taken approximately 20 cm above the soil surface</tissue>
    </source>
</reference>
<protein>
    <submittedName>
        <fullName evidence="1">Uncharacterized protein</fullName>
    </submittedName>
</protein>
<name>A0A0A9B260_ARUDO</name>
<evidence type="ECO:0000313" key="1">
    <source>
        <dbReference type="EMBL" id="JAD57461.1"/>
    </source>
</evidence>
<dbReference type="AlphaFoldDB" id="A0A0A9B260"/>
<dbReference type="EMBL" id="GBRH01240434">
    <property type="protein sequence ID" value="JAD57461.1"/>
    <property type="molecule type" value="Transcribed_RNA"/>
</dbReference>
<proteinExistence type="predicted"/>